<name>A0ABP9DKZ3_9BACT</name>
<keyword evidence="1" id="KW-1133">Transmembrane helix</keyword>
<proteinExistence type="predicted"/>
<keyword evidence="1" id="KW-0812">Transmembrane</keyword>
<keyword evidence="4" id="KW-1185">Reference proteome</keyword>
<evidence type="ECO:0000259" key="2">
    <source>
        <dbReference type="PROSITE" id="PS51178"/>
    </source>
</evidence>
<dbReference type="InterPro" id="IPR005543">
    <property type="entry name" value="PASTA_dom"/>
</dbReference>
<evidence type="ECO:0000313" key="4">
    <source>
        <dbReference type="Proteomes" id="UP001500298"/>
    </source>
</evidence>
<dbReference type="SMART" id="SM00740">
    <property type="entry name" value="PASTA"/>
    <property type="match status" value="3"/>
</dbReference>
<organism evidence="3 4">
    <name type="scientific">Algivirga pacifica</name>
    <dbReference type="NCBI Taxonomy" id="1162670"/>
    <lineage>
        <taxon>Bacteria</taxon>
        <taxon>Pseudomonadati</taxon>
        <taxon>Bacteroidota</taxon>
        <taxon>Cytophagia</taxon>
        <taxon>Cytophagales</taxon>
        <taxon>Flammeovirgaceae</taxon>
        <taxon>Algivirga</taxon>
    </lineage>
</organism>
<sequence>MDKIKNFLIGENWQSLLINVLLMLGIGTALVLGFFYVYMPATTNHGVMITVPDVTNMTYEKAGEVLAKHSLRYAVYDSGAVNYRSDLPPNTVLSQTPPPNEQVKENRKIYFRINPTNPPLVNIPDIINSSLKNAYIRLRNLGIKIGRIQRVPDPDNCRTCSNIVLKVVYEGEEIDKELVSQGYKILKGKTVDLIVSDGLGNTTAEVPQLKGMSYEEAEFVLVGMGLGVGKVRYVETDTIPNVVLKQYPSRFDEDGSKRKIRLGRVVDLWITEESSH</sequence>
<dbReference type="CDD" id="cd06577">
    <property type="entry name" value="PASTA_pknB"/>
    <property type="match status" value="2"/>
</dbReference>
<feature type="transmembrane region" description="Helical" evidence="1">
    <location>
        <begin position="16"/>
        <end position="38"/>
    </location>
</feature>
<dbReference type="SUPFAM" id="SSF54184">
    <property type="entry name" value="Penicillin-binding protein 2x (pbp-2x), c-terminal domain"/>
    <property type="match status" value="1"/>
</dbReference>
<dbReference type="RefSeq" id="WP_345374661.1">
    <property type="nucleotide sequence ID" value="NZ_BAABJX010000062.1"/>
</dbReference>
<comment type="caution">
    <text evidence="3">The sequence shown here is derived from an EMBL/GenBank/DDBJ whole genome shotgun (WGS) entry which is preliminary data.</text>
</comment>
<protein>
    <recommendedName>
        <fullName evidence="2">PASTA domain-containing protein</fullName>
    </recommendedName>
</protein>
<dbReference type="Pfam" id="PF03793">
    <property type="entry name" value="PASTA"/>
    <property type="match status" value="2"/>
</dbReference>
<dbReference type="Proteomes" id="UP001500298">
    <property type="component" value="Unassembled WGS sequence"/>
</dbReference>
<feature type="domain" description="PASTA" evidence="2">
    <location>
        <begin position="46"/>
        <end position="115"/>
    </location>
</feature>
<gene>
    <name evidence="3" type="ORF">GCM10023331_37580</name>
</gene>
<dbReference type="EMBL" id="BAABJX010000062">
    <property type="protein sequence ID" value="GAA4849384.1"/>
    <property type="molecule type" value="Genomic_DNA"/>
</dbReference>
<keyword evidence="1" id="KW-0472">Membrane</keyword>
<dbReference type="PROSITE" id="PS51178">
    <property type="entry name" value="PASTA"/>
    <property type="match status" value="1"/>
</dbReference>
<reference evidence="4" key="1">
    <citation type="journal article" date="2019" name="Int. J. Syst. Evol. Microbiol.">
        <title>The Global Catalogue of Microorganisms (GCM) 10K type strain sequencing project: providing services to taxonomists for standard genome sequencing and annotation.</title>
        <authorList>
            <consortium name="The Broad Institute Genomics Platform"/>
            <consortium name="The Broad Institute Genome Sequencing Center for Infectious Disease"/>
            <person name="Wu L."/>
            <person name="Ma J."/>
        </authorList>
    </citation>
    <scope>NUCLEOTIDE SEQUENCE [LARGE SCALE GENOMIC DNA]</scope>
    <source>
        <strain evidence="4">JCM 18326</strain>
    </source>
</reference>
<evidence type="ECO:0000313" key="3">
    <source>
        <dbReference type="EMBL" id="GAA4849384.1"/>
    </source>
</evidence>
<dbReference type="Gene3D" id="3.30.10.20">
    <property type="match status" value="3"/>
</dbReference>
<evidence type="ECO:0000256" key="1">
    <source>
        <dbReference type="SAM" id="Phobius"/>
    </source>
</evidence>
<accession>A0ABP9DKZ3</accession>